<feature type="compositionally biased region" description="Basic and acidic residues" evidence="13">
    <location>
        <begin position="692"/>
        <end position="726"/>
    </location>
</feature>
<dbReference type="InterPro" id="IPR015154">
    <property type="entry name" value="EF-hand_dom_typ2"/>
</dbReference>
<proteinExistence type="predicted"/>
<dbReference type="CDD" id="cd16242">
    <property type="entry name" value="EFh_DMD_like"/>
    <property type="match status" value="1"/>
</dbReference>
<evidence type="ECO:0000256" key="6">
    <source>
        <dbReference type="ARBA" id="ARBA00022771"/>
    </source>
</evidence>
<dbReference type="InterPro" id="IPR036020">
    <property type="entry name" value="WW_dom_sf"/>
</dbReference>
<dbReference type="Gene3D" id="1.10.238.10">
    <property type="entry name" value="EF-hand"/>
    <property type="match status" value="2"/>
</dbReference>
<dbReference type="FunCoup" id="H2YGZ2">
    <property type="interactions" value="1"/>
</dbReference>
<keyword evidence="10" id="KW-0009">Actin-binding</keyword>
<dbReference type="Gene3D" id="1.20.58.60">
    <property type="match status" value="1"/>
</dbReference>
<evidence type="ECO:0000313" key="16">
    <source>
        <dbReference type="Ensembl" id="ENSCSAVP00000004591.1"/>
    </source>
</evidence>
<dbReference type="Pfam" id="PF00397">
    <property type="entry name" value="WW"/>
    <property type="match status" value="1"/>
</dbReference>
<dbReference type="PROSITE" id="PS01159">
    <property type="entry name" value="WW_DOMAIN_1"/>
    <property type="match status" value="1"/>
</dbReference>
<dbReference type="SUPFAM" id="SSF47473">
    <property type="entry name" value="EF-hand"/>
    <property type="match status" value="2"/>
</dbReference>
<dbReference type="SUPFAM" id="SSF46966">
    <property type="entry name" value="Spectrin repeat"/>
    <property type="match status" value="1"/>
</dbReference>
<dbReference type="GO" id="GO:0045202">
    <property type="term" value="C:synapse"/>
    <property type="evidence" value="ECO:0007669"/>
    <property type="project" value="GOC"/>
</dbReference>
<accession>H2YGZ2</accession>
<dbReference type="GO" id="GO:0016010">
    <property type="term" value="C:dystrophin-associated glycoprotein complex"/>
    <property type="evidence" value="ECO:0007669"/>
    <property type="project" value="UniProtKB-ARBA"/>
</dbReference>
<dbReference type="Gene3D" id="2.20.70.10">
    <property type="match status" value="1"/>
</dbReference>
<dbReference type="HOGENOM" id="CLU_001187_0_0_1"/>
<dbReference type="CDD" id="cd02334">
    <property type="entry name" value="ZZ_dystrophin"/>
    <property type="match status" value="1"/>
</dbReference>
<keyword evidence="17" id="KW-1185">Reference proteome</keyword>
<keyword evidence="3" id="KW-1003">Cell membrane</keyword>
<keyword evidence="5" id="KW-0479">Metal-binding</keyword>
<evidence type="ECO:0000256" key="7">
    <source>
        <dbReference type="ARBA" id="ARBA00022833"/>
    </source>
</evidence>
<dbReference type="GO" id="GO:0005856">
    <property type="term" value="C:cytoskeleton"/>
    <property type="evidence" value="ECO:0007669"/>
    <property type="project" value="UniProtKB-SubCell"/>
</dbReference>
<evidence type="ECO:0000256" key="2">
    <source>
        <dbReference type="ARBA" id="ARBA00004278"/>
    </source>
</evidence>
<dbReference type="SMART" id="SM00291">
    <property type="entry name" value="ZnF_ZZ"/>
    <property type="match status" value="1"/>
</dbReference>
<keyword evidence="4" id="KW-0963">Cytoplasm</keyword>
<dbReference type="Ensembl" id="ENSCSAVT00000004658.1">
    <property type="protein sequence ID" value="ENSCSAVP00000004591.1"/>
    <property type="gene ID" value="ENSCSAVG00000002736.1"/>
</dbReference>
<dbReference type="GO" id="GO:0003779">
    <property type="term" value="F:actin binding"/>
    <property type="evidence" value="ECO:0007669"/>
    <property type="project" value="UniProtKB-KW"/>
</dbReference>
<dbReference type="InterPro" id="IPR015153">
    <property type="entry name" value="EF-hand_dom_typ1"/>
</dbReference>
<dbReference type="GO" id="GO:0042383">
    <property type="term" value="C:sarcolemma"/>
    <property type="evidence" value="ECO:0007669"/>
    <property type="project" value="UniProtKB-SubCell"/>
</dbReference>
<dbReference type="STRING" id="51511.ENSCSAVP00000004591"/>
<dbReference type="GeneTree" id="ENSGT00940000153467"/>
<dbReference type="OMA" id="VYERINN"/>
<dbReference type="Pfam" id="PF09069">
    <property type="entry name" value="EF-hand_3"/>
    <property type="match status" value="1"/>
</dbReference>
<name>H2YGZ2_CIOSA</name>
<reference evidence="16" key="3">
    <citation type="submission" date="2025-09" db="UniProtKB">
        <authorList>
            <consortium name="Ensembl"/>
        </authorList>
    </citation>
    <scope>IDENTIFICATION</scope>
</reference>
<evidence type="ECO:0000256" key="12">
    <source>
        <dbReference type="PROSITE-ProRule" id="PRU00228"/>
    </source>
</evidence>
<dbReference type="eggNOG" id="KOG4286">
    <property type="taxonomic scope" value="Eukaryota"/>
</dbReference>
<evidence type="ECO:0000256" key="5">
    <source>
        <dbReference type="ARBA" id="ARBA00022723"/>
    </source>
</evidence>
<dbReference type="PANTHER" id="PTHR12268:SF14">
    <property type="entry name" value="DYSTROPHIN-1"/>
    <property type="match status" value="1"/>
</dbReference>
<protein>
    <recommendedName>
        <fullName evidence="18">Dystrophin</fullName>
    </recommendedName>
</protein>
<dbReference type="Pfam" id="PF09068">
    <property type="entry name" value="EF-hand_2"/>
    <property type="match status" value="1"/>
</dbReference>
<evidence type="ECO:0000259" key="14">
    <source>
        <dbReference type="PROSITE" id="PS50020"/>
    </source>
</evidence>
<dbReference type="SUPFAM" id="SSF51045">
    <property type="entry name" value="WW domain"/>
    <property type="match status" value="1"/>
</dbReference>
<keyword evidence="7" id="KW-0862">Zinc</keyword>
<evidence type="ECO:0000256" key="13">
    <source>
        <dbReference type="SAM" id="MobiDB-lite"/>
    </source>
</evidence>
<reference evidence="17" key="1">
    <citation type="submission" date="2003-08" db="EMBL/GenBank/DDBJ databases">
        <authorList>
            <person name="Birren B."/>
            <person name="Nusbaum C."/>
            <person name="Abebe A."/>
            <person name="Abouelleil A."/>
            <person name="Adekoya E."/>
            <person name="Ait-zahra M."/>
            <person name="Allen N."/>
            <person name="Allen T."/>
            <person name="An P."/>
            <person name="Anderson M."/>
            <person name="Anderson S."/>
            <person name="Arachchi H."/>
            <person name="Armbruster J."/>
            <person name="Bachantsang P."/>
            <person name="Baldwin J."/>
            <person name="Barry A."/>
            <person name="Bayul T."/>
            <person name="Blitshsteyn B."/>
            <person name="Bloom T."/>
            <person name="Blye J."/>
            <person name="Boguslavskiy L."/>
            <person name="Borowsky M."/>
            <person name="Boukhgalter B."/>
            <person name="Brunache A."/>
            <person name="Butler J."/>
            <person name="Calixte N."/>
            <person name="Calvo S."/>
            <person name="Camarata J."/>
            <person name="Campo K."/>
            <person name="Chang J."/>
            <person name="Cheshatsang Y."/>
            <person name="Citroen M."/>
            <person name="Collymore A."/>
            <person name="Considine T."/>
            <person name="Cook A."/>
            <person name="Cooke P."/>
            <person name="Corum B."/>
            <person name="Cuomo C."/>
            <person name="David R."/>
            <person name="Dawoe T."/>
            <person name="Degray S."/>
            <person name="Dodge S."/>
            <person name="Dooley K."/>
            <person name="Dorje P."/>
            <person name="Dorjee K."/>
            <person name="Dorris L."/>
            <person name="Duffey N."/>
            <person name="Dupes A."/>
            <person name="Elkins T."/>
            <person name="Engels R."/>
            <person name="Erickson J."/>
            <person name="Farina A."/>
            <person name="Faro S."/>
            <person name="Ferreira P."/>
            <person name="Fischer H."/>
            <person name="Fitzgerald M."/>
            <person name="Foley K."/>
            <person name="Gage D."/>
            <person name="Galagan J."/>
            <person name="Gearin G."/>
            <person name="Gnerre S."/>
            <person name="Gnirke A."/>
            <person name="Goyette A."/>
            <person name="Graham J."/>
            <person name="Grandbois E."/>
            <person name="Gyaltsen K."/>
            <person name="Hafez N."/>
            <person name="Hagopian D."/>
            <person name="Hagos B."/>
            <person name="Hall J."/>
            <person name="Hatcher B."/>
            <person name="Heller A."/>
            <person name="Higgins H."/>
            <person name="Honan T."/>
            <person name="Horn A."/>
            <person name="Houde N."/>
            <person name="Hughes L."/>
            <person name="Hulme W."/>
            <person name="Husby E."/>
            <person name="Iliev I."/>
            <person name="Jaffe D."/>
            <person name="Jones C."/>
            <person name="Kamal M."/>
            <person name="Kamat A."/>
            <person name="Kamvysselis M."/>
            <person name="Karlsson E."/>
            <person name="Kells C."/>
            <person name="Kieu A."/>
            <person name="Kisner P."/>
            <person name="Kodira C."/>
            <person name="Kulbokas E."/>
            <person name="Labutti K."/>
            <person name="Lama D."/>
            <person name="Landers T."/>
            <person name="Leger J."/>
            <person name="Levine S."/>
            <person name="Lewis D."/>
            <person name="Lewis T."/>
            <person name="Lindblad-toh K."/>
            <person name="Liu X."/>
            <person name="Lokyitsang T."/>
            <person name="Lokyitsang Y."/>
            <person name="Lucien O."/>
            <person name="Lui A."/>
            <person name="Ma L.J."/>
            <person name="Mabbitt R."/>
            <person name="Macdonald J."/>
            <person name="Maclean C."/>
            <person name="Major J."/>
            <person name="Manning J."/>
            <person name="Marabella R."/>
            <person name="Maru K."/>
            <person name="Matthews C."/>
            <person name="Mauceli E."/>
            <person name="Mccarthy M."/>
            <person name="Mcdonough S."/>
            <person name="Mcghee T."/>
            <person name="Meldrim J."/>
            <person name="Meneus L."/>
            <person name="Mesirov J."/>
            <person name="Mihalev A."/>
            <person name="Mihova T."/>
            <person name="Mikkelsen T."/>
            <person name="Mlenga V."/>
            <person name="Moru K."/>
            <person name="Mozes J."/>
            <person name="Mulrain L."/>
            <person name="Munson G."/>
            <person name="Naylor J."/>
            <person name="Newes C."/>
            <person name="Nguyen C."/>
            <person name="Nguyen N."/>
            <person name="Nguyen T."/>
            <person name="Nicol R."/>
            <person name="Nielsen C."/>
            <person name="Nizzari M."/>
            <person name="Norbu C."/>
            <person name="Norbu N."/>
            <person name="O'donnell P."/>
            <person name="Okoawo O."/>
            <person name="O'leary S."/>
            <person name="Omotosho B."/>
            <person name="O'neill K."/>
            <person name="Osman S."/>
            <person name="Parker S."/>
            <person name="Perrin D."/>
            <person name="Phunkhang P."/>
            <person name="Piqani B."/>
            <person name="Purcell S."/>
            <person name="Rachupka T."/>
            <person name="Ramasamy U."/>
            <person name="Rameau R."/>
            <person name="Ray V."/>
            <person name="Raymond C."/>
            <person name="Retta R."/>
            <person name="Richardson S."/>
            <person name="Rise C."/>
            <person name="Rodriguez J."/>
            <person name="Rogers J."/>
            <person name="Rogov P."/>
            <person name="Rutman M."/>
            <person name="Schupbach R."/>
            <person name="Seaman C."/>
            <person name="Settipalli S."/>
            <person name="Sharpe T."/>
            <person name="Sheridan J."/>
            <person name="Sherpa N."/>
            <person name="Shi J."/>
            <person name="Smirnov S."/>
            <person name="Smith C."/>
            <person name="Sougnez C."/>
            <person name="Spencer B."/>
            <person name="Stalker J."/>
            <person name="Stange-thomann N."/>
            <person name="Stavropoulos S."/>
            <person name="Stetson K."/>
            <person name="Stone C."/>
            <person name="Stone S."/>
            <person name="Stubbs M."/>
            <person name="Talamas J."/>
            <person name="Tchuinga P."/>
            <person name="Tenzing P."/>
            <person name="Tesfaye S."/>
            <person name="Theodore J."/>
            <person name="Thoulutsang Y."/>
            <person name="Topham K."/>
            <person name="Towey S."/>
            <person name="Tsamla T."/>
            <person name="Tsomo N."/>
            <person name="Vallee D."/>
            <person name="Vassiliev H."/>
            <person name="Venkataraman V."/>
            <person name="Vinson J."/>
            <person name="Vo A."/>
            <person name="Wade C."/>
            <person name="Wang S."/>
            <person name="Wangchuk T."/>
            <person name="Wangdi T."/>
            <person name="Whittaker C."/>
            <person name="Wilkinson J."/>
            <person name="Wu Y."/>
            <person name="Wyman D."/>
            <person name="Yadav S."/>
            <person name="Yang S."/>
            <person name="Yang X."/>
            <person name="Yeager S."/>
            <person name="Yee E."/>
            <person name="Young G."/>
            <person name="Zainoun J."/>
            <person name="Zembeck L."/>
            <person name="Zimmer A."/>
            <person name="Zody M."/>
            <person name="Lander E."/>
        </authorList>
    </citation>
    <scope>NUCLEOTIDE SEQUENCE [LARGE SCALE GENOMIC DNA]</scope>
</reference>
<dbReference type="GO" id="GO:0005737">
    <property type="term" value="C:cytoplasm"/>
    <property type="evidence" value="ECO:0007669"/>
    <property type="project" value="UniProtKB-ARBA"/>
</dbReference>
<keyword evidence="8" id="KW-0106">Calcium</keyword>
<evidence type="ECO:0000256" key="10">
    <source>
        <dbReference type="ARBA" id="ARBA00023203"/>
    </source>
</evidence>
<comment type="subcellular location">
    <subcellularLocation>
        <location evidence="2">Cell membrane</location>
        <location evidence="2">Sarcolemma</location>
        <topology evidence="2">Peripheral membrane protein</topology>
        <orientation evidence="2">Cytoplasmic side</orientation>
    </subcellularLocation>
    <subcellularLocation>
        <location evidence="1">Cytoplasm</location>
        <location evidence="1">Cytoskeleton</location>
    </subcellularLocation>
</comment>
<dbReference type="InterPro" id="IPR000433">
    <property type="entry name" value="Znf_ZZ"/>
</dbReference>
<dbReference type="CDD" id="cd00201">
    <property type="entry name" value="WW"/>
    <property type="match status" value="1"/>
</dbReference>
<dbReference type="GO" id="GO:0099536">
    <property type="term" value="P:synaptic signaling"/>
    <property type="evidence" value="ECO:0007669"/>
    <property type="project" value="TreeGrafter"/>
</dbReference>
<dbReference type="Gene3D" id="3.30.60.90">
    <property type="match status" value="1"/>
</dbReference>
<dbReference type="SUPFAM" id="SSF57850">
    <property type="entry name" value="RING/U-box"/>
    <property type="match status" value="1"/>
</dbReference>
<dbReference type="PROSITE" id="PS50135">
    <property type="entry name" value="ZF_ZZ_2"/>
    <property type="match status" value="1"/>
</dbReference>
<evidence type="ECO:0000256" key="3">
    <source>
        <dbReference type="ARBA" id="ARBA00022475"/>
    </source>
</evidence>
<dbReference type="PANTHER" id="PTHR12268">
    <property type="entry name" value="E3 UBIQUITIN-PROTEIN LIGASE KCMF1"/>
    <property type="match status" value="1"/>
</dbReference>
<feature type="domain" description="WW" evidence="14">
    <location>
        <begin position="246"/>
        <end position="279"/>
    </location>
</feature>
<evidence type="ECO:0000256" key="8">
    <source>
        <dbReference type="ARBA" id="ARBA00022837"/>
    </source>
</evidence>
<dbReference type="InParanoid" id="H2YGZ2"/>
<evidence type="ECO:0000256" key="4">
    <source>
        <dbReference type="ARBA" id="ARBA00022490"/>
    </source>
</evidence>
<evidence type="ECO:0000313" key="17">
    <source>
        <dbReference type="Proteomes" id="UP000007875"/>
    </source>
</evidence>
<feature type="domain" description="ZZ-type" evidence="15">
    <location>
        <begin position="505"/>
        <end position="561"/>
    </location>
</feature>
<dbReference type="GO" id="GO:0008270">
    <property type="term" value="F:zinc ion binding"/>
    <property type="evidence" value="ECO:0007669"/>
    <property type="project" value="UniProtKB-KW"/>
</dbReference>
<keyword evidence="6 12" id="KW-0863">Zinc-finger</keyword>
<dbReference type="AlphaFoldDB" id="H2YGZ2"/>
<dbReference type="SMART" id="SM00456">
    <property type="entry name" value="WW"/>
    <property type="match status" value="1"/>
</dbReference>
<keyword evidence="11" id="KW-0206">Cytoskeleton</keyword>
<dbReference type="PROSITE" id="PS50020">
    <property type="entry name" value="WW_DOMAIN_2"/>
    <property type="match status" value="1"/>
</dbReference>
<evidence type="ECO:0008006" key="18">
    <source>
        <dbReference type="Google" id="ProtNLM"/>
    </source>
</evidence>
<dbReference type="InterPro" id="IPR011992">
    <property type="entry name" value="EF-hand-dom_pair"/>
</dbReference>
<evidence type="ECO:0000259" key="15">
    <source>
        <dbReference type="PROSITE" id="PS50135"/>
    </source>
</evidence>
<dbReference type="InterPro" id="IPR050774">
    <property type="entry name" value="KCMF1/Dystrophin"/>
</dbReference>
<sequence length="771" mass="88244">AMEQWEDIASILEGLVDWLKVKNEDTNKILMQCVADATALKQFRSQHEMLDAELDAKCTVIDKSLTAVEVIVLQHQEQTEDPEKYVQPMQLKRISELATELREVWKVTQKKSIQLKLHINKLLPAVEGLDAILSKCYSMLQNIERTKEDWVGVGDLPIEALQGHIKKMKIFQKDQMNPISESMDELKSSISYFHDMKMQFTPATKKKIDDVNMRWKMMQIYCSERTKQLLDAARDFGPNSQLFLTSSVEGTWERAVAENKVPYYINHKSKSTSWDHPKMVELMESMLDLNDVRFAAYRTAMKLQRLQKALCLDLLTLDTAVQSFSQHGLSLDFDSLHTKEWVNVLEIITCLTTLYDAIEKEHKSLVNVPLCVDMCLNWLLNVYDTKRSSKISARSFIVGIISLCSSDIEGKYNAVFRQIAIPTGFADRTKLGDLIKDFMLIPKQLGESHAFGGSNPHASICSCFQLVGRRPEIDAGQFIDWMKLEPQSLVWLPVLHRLTSAENVSHPARCSVCRECPIVGFRYRSLRHFKHDICQSCFFSGRVAKNNKFAYPIVEYCTPTTSSENIRDFTKILKNKLRTRANRPTKRIGYLPVKTDDKENDDIITDDVTIDGTIGANDAHQKIEEYAKLLANLDQQNRVQTPLDEEQECILEYCGALTQDKTPTIFTHKEEVFTTGFTSEKYDGYSPNKGNITDRNKTKPRISSENHDEYSPNKGKGINEGKSRLSDDGNELMVEAKLLEHHTSRIDTQMQMLEDHTESIKTQLQELKTII</sequence>
<dbReference type="InterPro" id="IPR001202">
    <property type="entry name" value="WW_dom"/>
</dbReference>
<dbReference type="Proteomes" id="UP000007875">
    <property type="component" value="Unassembled WGS sequence"/>
</dbReference>
<dbReference type="InterPro" id="IPR043145">
    <property type="entry name" value="Znf_ZZ_sf"/>
</dbReference>
<keyword evidence="9" id="KW-0472">Membrane</keyword>
<evidence type="ECO:0000256" key="1">
    <source>
        <dbReference type="ARBA" id="ARBA00004245"/>
    </source>
</evidence>
<dbReference type="Pfam" id="PF00569">
    <property type="entry name" value="ZZ"/>
    <property type="match status" value="1"/>
</dbReference>
<organism evidence="16 17">
    <name type="scientific">Ciona savignyi</name>
    <name type="common">Pacific transparent sea squirt</name>
    <dbReference type="NCBI Taxonomy" id="51511"/>
    <lineage>
        <taxon>Eukaryota</taxon>
        <taxon>Metazoa</taxon>
        <taxon>Chordata</taxon>
        <taxon>Tunicata</taxon>
        <taxon>Ascidiacea</taxon>
        <taxon>Phlebobranchia</taxon>
        <taxon>Cionidae</taxon>
        <taxon>Ciona</taxon>
    </lineage>
</organism>
<evidence type="ECO:0000256" key="11">
    <source>
        <dbReference type="ARBA" id="ARBA00023212"/>
    </source>
</evidence>
<feature type="region of interest" description="Disordered" evidence="13">
    <location>
        <begin position="684"/>
        <end position="726"/>
    </location>
</feature>
<evidence type="ECO:0000256" key="9">
    <source>
        <dbReference type="ARBA" id="ARBA00023136"/>
    </source>
</evidence>
<reference evidence="16" key="2">
    <citation type="submission" date="2025-08" db="UniProtKB">
        <authorList>
            <consortium name="Ensembl"/>
        </authorList>
    </citation>
    <scope>IDENTIFICATION</scope>
</reference>